<reference evidence="1 2" key="1">
    <citation type="submission" date="2024-06" db="EMBL/GenBank/DDBJ databases">
        <title>The Natural Products Discovery Center: Release of the First 8490 Sequenced Strains for Exploring Actinobacteria Biosynthetic Diversity.</title>
        <authorList>
            <person name="Kalkreuter E."/>
            <person name="Kautsar S.A."/>
            <person name="Yang D."/>
            <person name="Bader C.D."/>
            <person name="Teijaro C.N."/>
            <person name="Fluegel L."/>
            <person name="Davis C.M."/>
            <person name="Simpson J.R."/>
            <person name="Lauterbach L."/>
            <person name="Steele A.D."/>
            <person name="Gui C."/>
            <person name="Meng S."/>
            <person name="Li G."/>
            <person name="Viehrig K."/>
            <person name="Ye F."/>
            <person name="Su P."/>
            <person name="Kiefer A.F."/>
            <person name="Nichols A."/>
            <person name="Cepeda A.J."/>
            <person name="Yan W."/>
            <person name="Fan B."/>
            <person name="Jiang Y."/>
            <person name="Adhikari A."/>
            <person name="Zheng C.-J."/>
            <person name="Schuster L."/>
            <person name="Cowan T.M."/>
            <person name="Smanski M.J."/>
            <person name="Chevrette M.G."/>
            <person name="De Carvalho L.P.S."/>
            <person name="Shen B."/>
        </authorList>
    </citation>
    <scope>NUCLEOTIDE SEQUENCE [LARGE SCALE GENOMIC DNA]</scope>
    <source>
        <strain evidence="1 2">NPDC050403</strain>
    </source>
</reference>
<dbReference type="RefSeq" id="WP_157978884.1">
    <property type="nucleotide sequence ID" value="NZ_JBEXKW010000066.1"/>
</dbReference>
<protein>
    <submittedName>
        <fullName evidence="1">Uncharacterized protein</fullName>
    </submittedName>
</protein>
<sequence length="54" mass="5707">MAVTLVVGFVLCALSIRTSQVAAGDGGAGRRARKLATDRVRNGGRASWRAMMDE</sequence>
<accession>A0ABV3FZC1</accession>
<name>A0ABV3FZC1_9NOCA</name>
<organism evidence="1 2">
    <name type="scientific">Nocardia aurea</name>
    <dbReference type="NCBI Taxonomy" id="2144174"/>
    <lineage>
        <taxon>Bacteria</taxon>
        <taxon>Bacillati</taxon>
        <taxon>Actinomycetota</taxon>
        <taxon>Actinomycetes</taxon>
        <taxon>Mycobacteriales</taxon>
        <taxon>Nocardiaceae</taxon>
        <taxon>Nocardia</taxon>
    </lineage>
</organism>
<evidence type="ECO:0000313" key="2">
    <source>
        <dbReference type="Proteomes" id="UP001551695"/>
    </source>
</evidence>
<comment type="caution">
    <text evidence="1">The sequence shown here is derived from an EMBL/GenBank/DDBJ whole genome shotgun (WGS) entry which is preliminary data.</text>
</comment>
<gene>
    <name evidence="1" type="ORF">AB0I48_24690</name>
</gene>
<dbReference type="Proteomes" id="UP001551695">
    <property type="component" value="Unassembled WGS sequence"/>
</dbReference>
<keyword evidence="2" id="KW-1185">Reference proteome</keyword>
<proteinExistence type="predicted"/>
<dbReference type="EMBL" id="JBFAKC010000012">
    <property type="protein sequence ID" value="MEV0710768.1"/>
    <property type="molecule type" value="Genomic_DNA"/>
</dbReference>
<evidence type="ECO:0000313" key="1">
    <source>
        <dbReference type="EMBL" id="MEV0710768.1"/>
    </source>
</evidence>